<reference evidence="1 2" key="1">
    <citation type="submission" date="2024-01" db="EMBL/GenBank/DDBJ databases">
        <title>Complete genome of Cladobotryum mycophilum ATHUM6906.</title>
        <authorList>
            <person name="Christinaki A.C."/>
            <person name="Myridakis A.I."/>
            <person name="Kouvelis V.N."/>
        </authorList>
    </citation>
    <scope>NUCLEOTIDE SEQUENCE [LARGE SCALE GENOMIC DNA]</scope>
    <source>
        <strain evidence="1 2">ATHUM6906</strain>
    </source>
</reference>
<dbReference type="Proteomes" id="UP001338125">
    <property type="component" value="Unassembled WGS sequence"/>
</dbReference>
<evidence type="ECO:0000313" key="2">
    <source>
        <dbReference type="Proteomes" id="UP001338125"/>
    </source>
</evidence>
<sequence length="44" mass="5020">MLPEDFIADDPDSTITLCRDRSLMQGFPMVAPFWVSLLLCSHYS</sequence>
<comment type="caution">
    <text evidence="1">The sequence shown here is derived from an EMBL/GenBank/DDBJ whole genome shotgun (WGS) entry which is preliminary data.</text>
</comment>
<evidence type="ECO:0000313" key="1">
    <source>
        <dbReference type="EMBL" id="KAK5995109.1"/>
    </source>
</evidence>
<name>A0ABR0SSI3_9HYPO</name>
<accession>A0ABR0SSI3</accession>
<keyword evidence="2" id="KW-1185">Reference proteome</keyword>
<proteinExistence type="predicted"/>
<dbReference type="EMBL" id="JAVFKD010000004">
    <property type="protein sequence ID" value="KAK5995109.1"/>
    <property type="molecule type" value="Genomic_DNA"/>
</dbReference>
<gene>
    <name evidence="1" type="ORF">PT974_03503</name>
</gene>
<organism evidence="1 2">
    <name type="scientific">Cladobotryum mycophilum</name>
    <dbReference type="NCBI Taxonomy" id="491253"/>
    <lineage>
        <taxon>Eukaryota</taxon>
        <taxon>Fungi</taxon>
        <taxon>Dikarya</taxon>
        <taxon>Ascomycota</taxon>
        <taxon>Pezizomycotina</taxon>
        <taxon>Sordariomycetes</taxon>
        <taxon>Hypocreomycetidae</taxon>
        <taxon>Hypocreales</taxon>
        <taxon>Hypocreaceae</taxon>
        <taxon>Cladobotryum</taxon>
    </lineage>
</organism>
<protein>
    <submittedName>
        <fullName evidence="1">Uncharacterized protein</fullName>
    </submittedName>
</protein>